<dbReference type="Proteomes" id="UP000660554">
    <property type="component" value="Unassembled WGS sequence"/>
</dbReference>
<dbReference type="InterPro" id="IPR002048">
    <property type="entry name" value="EF_hand_dom"/>
</dbReference>
<dbReference type="SUPFAM" id="SSF47473">
    <property type="entry name" value="EF-hand"/>
    <property type="match status" value="1"/>
</dbReference>
<dbReference type="InterPro" id="IPR011992">
    <property type="entry name" value="EF-hand-dom_pair"/>
</dbReference>
<dbReference type="RefSeq" id="WP_030657375.1">
    <property type="nucleotide sequence ID" value="NZ_BMRU01000031.1"/>
</dbReference>
<dbReference type="PROSITE" id="PS50222">
    <property type="entry name" value="EF_HAND_2"/>
    <property type="match status" value="3"/>
</dbReference>
<accession>A0ABQ3NQ74</accession>
<sequence>MSEATTVTVTDAAKRRIFAMLDVDGDGVISRAEYLARVDRAAAAVGREAGHFVVAAAYAAHEEVWADMDGDHDGRVTFEEYRTWAGHDAFERSCRPALGSLFDLADLDGDGRLSREEFTRLRVASRNTASDADRAFDDLDTDHDGLVERDAYLAGIHDYLTTGVSPMGAVYGSPARP</sequence>
<evidence type="ECO:0000256" key="2">
    <source>
        <dbReference type="ARBA" id="ARBA00022737"/>
    </source>
</evidence>
<proteinExistence type="predicted"/>
<dbReference type="PROSITE" id="PS00018">
    <property type="entry name" value="EF_HAND_1"/>
    <property type="match status" value="2"/>
</dbReference>
<reference evidence="5" key="1">
    <citation type="submission" date="2020-09" db="EMBL/GenBank/DDBJ databases">
        <title>Whole genome shotgun sequence of Streptomyces cinnamonensis NBRC 15873.</title>
        <authorList>
            <person name="Komaki H."/>
            <person name="Tamura T."/>
        </authorList>
    </citation>
    <scope>NUCLEOTIDE SEQUENCE [LARGE SCALE GENOMIC DNA]</scope>
    <source>
        <strain evidence="5">NBRC 15873</strain>
    </source>
</reference>
<dbReference type="Gene3D" id="1.10.238.10">
    <property type="entry name" value="EF-hand"/>
    <property type="match status" value="2"/>
</dbReference>
<name>A0ABQ3NQ74_STRVG</name>
<organism evidence="4 5">
    <name type="scientific">Streptomyces virginiae</name>
    <name type="common">Streptomyces cinnamonensis</name>
    <dbReference type="NCBI Taxonomy" id="1961"/>
    <lineage>
        <taxon>Bacteria</taxon>
        <taxon>Bacillati</taxon>
        <taxon>Actinomycetota</taxon>
        <taxon>Actinomycetes</taxon>
        <taxon>Kitasatosporales</taxon>
        <taxon>Streptomycetaceae</taxon>
        <taxon>Streptomyces</taxon>
    </lineage>
</organism>
<dbReference type="SMART" id="SM00054">
    <property type="entry name" value="EFh"/>
    <property type="match status" value="4"/>
</dbReference>
<keyword evidence="1" id="KW-0479">Metal-binding</keyword>
<dbReference type="GeneID" id="86951744"/>
<keyword evidence="5" id="KW-1185">Reference proteome</keyword>
<dbReference type="Pfam" id="PF13499">
    <property type="entry name" value="EF-hand_7"/>
    <property type="match status" value="2"/>
</dbReference>
<feature type="domain" description="EF-hand" evidence="3">
    <location>
        <begin position="9"/>
        <end position="44"/>
    </location>
</feature>
<evidence type="ECO:0000313" key="5">
    <source>
        <dbReference type="Proteomes" id="UP000660554"/>
    </source>
</evidence>
<evidence type="ECO:0000259" key="3">
    <source>
        <dbReference type="PROSITE" id="PS50222"/>
    </source>
</evidence>
<dbReference type="EMBL" id="BNDV01000008">
    <property type="protein sequence ID" value="GHI14882.1"/>
    <property type="molecule type" value="Genomic_DNA"/>
</dbReference>
<dbReference type="InterPro" id="IPR018247">
    <property type="entry name" value="EF_Hand_1_Ca_BS"/>
</dbReference>
<feature type="domain" description="EF-hand" evidence="3">
    <location>
        <begin position="56"/>
        <end position="91"/>
    </location>
</feature>
<evidence type="ECO:0000256" key="1">
    <source>
        <dbReference type="ARBA" id="ARBA00022723"/>
    </source>
</evidence>
<gene>
    <name evidence="4" type="ORF">Scinn_43450</name>
</gene>
<comment type="caution">
    <text evidence="4">The sequence shown here is derived from an EMBL/GenBank/DDBJ whole genome shotgun (WGS) entry which is preliminary data.</text>
</comment>
<evidence type="ECO:0000313" key="4">
    <source>
        <dbReference type="EMBL" id="GHI14882.1"/>
    </source>
</evidence>
<dbReference type="PANTHER" id="PTHR10827:SF98">
    <property type="entry name" value="45 KDA CALCIUM-BINDING PROTEIN"/>
    <property type="match status" value="1"/>
</dbReference>
<feature type="domain" description="EF-hand" evidence="3">
    <location>
        <begin position="127"/>
        <end position="162"/>
    </location>
</feature>
<dbReference type="PANTHER" id="PTHR10827">
    <property type="entry name" value="RETICULOCALBIN"/>
    <property type="match status" value="1"/>
</dbReference>
<protein>
    <recommendedName>
        <fullName evidence="3">EF-hand domain-containing protein</fullName>
    </recommendedName>
</protein>
<keyword evidence="2" id="KW-0677">Repeat</keyword>